<comment type="caution">
    <text evidence="2">The sequence shown here is derived from an EMBL/GenBank/DDBJ whole genome shotgun (WGS) entry which is preliminary data.</text>
</comment>
<dbReference type="Gene3D" id="2.40.50.180">
    <property type="entry name" value="CheA-289, Domain 4"/>
    <property type="match status" value="1"/>
</dbReference>
<dbReference type="PROSITE" id="PS50851">
    <property type="entry name" value="CHEW"/>
    <property type="match status" value="1"/>
</dbReference>
<dbReference type="PANTHER" id="PTHR22617">
    <property type="entry name" value="CHEMOTAXIS SENSOR HISTIDINE KINASE-RELATED"/>
    <property type="match status" value="1"/>
</dbReference>
<organism evidence="2 3">
    <name type="scientific">Desulfoprunum benzoelyticum</name>
    <dbReference type="NCBI Taxonomy" id="1506996"/>
    <lineage>
        <taxon>Bacteria</taxon>
        <taxon>Pseudomonadati</taxon>
        <taxon>Thermodesulfobacteriota</taxon>
        <taxon>Desulfobulbia</taxon>
        <taxon>Desulfobulbales</taxon>
        <taxon>Desulfobulbaceae</taxon>
        <taxon>Desulfoprunum</taxon>
    </lineage>
</organism>
<keyword evidence="3" id="KW-1185">Reference proteome</keyword>
<evidence type="ECO:0000259" key="1">
    <source>
        <dbReference type="PROSITE" id="PS50851"/>
    </source>
</evidence>
<dbReference type="GO" id="GO:0005829">
    <property type="term" value="C:cytosol"/>
    <property type="evidence" value="ECO:0007669"/>
    <property type="project" value="TreeGrafter"/>
</dbReference>
<sequence length="161" mass="17341">MSGVETLLVFALAGLQCALEVTRIDRVVPAVAISPVPQAPPIVLGLVNVHGRILPVLDIRRLFRLPVIATVPEHRMIIARTASRPVVLVVDDVLGVAEFSGEDMVPPDQVYPGIEYLHGVTGIGAGIVYIYDLERFLSSAEDDEIEQLLAAGLPMPDDQEA</sequence>
<name>A0A840UT36_9BACT</name>
<accession>A0A840UT36</accession>
<dbReference type="AlphaFoldDB" id="A0A840UT36"/>
<reference evidence="2 3" key="1">
    <citation type="submission" date="2020-08" db="EMBL/GenBank/DDBJ databases">
        <title>Genomic Encyclopedia of Type Strains, Phase IV (KMG-IV): sequencing the most valuable type-strain genomes for metagenomic binning, comparative biology and taxonomic classification.</title>
        <authorList>
            <person name="Goeker M."/>
        </authorList>
    </citation>
    <scope>NUCLEOTIDE SEQUENCE [LARGE SCALE GENOMIC DNA]</scope>
    <source>
        <strain evidence="2 3">DSM 28570</strain>
    </source>
</reference>
<dbReference type="Pfam" id="PF01584">
    <property type="entry name" value="CheW"/>
    <property type="match status" value="1"/>
</dbReference>
<evidence type="ECO:0000313" key="3">
    <source>
        <dbReference type="Proteomes" id="UP000539642"/>
    </source>
</evidence>
<dbReference type="InterPro" id="IPR036061">
    <property type="entry name" value="CheW-like_dom_sf"/>
</dbReference>
<dbReference type="InterPro" id="IPR039315">
    <property type="entry name" value="CheW"/>
</dbReference>
<dbReference type="InterPro" id="IPR002545">
    <property type="entry name" value="CheW-lke_dom"/>
</dbReference>
<gene>
    <name evidence="2" type="ORF">HNQ81_001642</name>
</gene>
<dbReference type="GO" id="GO:0007165">
    <property type="term" value="P:signal transduction"/>
    <property type="evidence" value="ECO:0007669"/>
    <property type="project" value="InterPro"/>
</dbReference>
<dbReference type="RefSeq" id="WP_183350156.1">
    <property type="nucleotide sequence ID" value="NZ_JACHEO010000007.1"/>
</dbReference>
<dbReference type="SUPFAM" id="SSF50341">
    <property type="entry name" value="CheW-like"/>
    <property type="match status" value="1"/>
</dbReference>
<evidence type="ECO:0000313" key="2">
    <source>
        <dbReference type="EMBL" id="MBB5347913.1"/>
    </source>
</evidence>
<proteinExistence type="predicted"/>
<feature type="domain" description="CheW-like" evidence="1">
    <location>
        <begin position="4"/>
        <end position="142"/>
    </location>
</feature>
<dbReference type="Proteomes" id="UP000539642">
    <property type="component" value="Unassembled WGS sequence"/>
</dbReference>
<dbReference type="GO" id="GO:0006935">
    <property type="term" value="P:chemotaxis"/>
    <property type="evidence" value="ECO:0007669"/>
    <property type="project" value="InterPro"/>
</dbReference>
<dbReference type="SMART" id="SM00260">
    <property type="entry name" value="CheW"/>
    <property type="match status" value="1"/>
</dbReference>
<dbReference type="PANTHER" id="PTHR22617:SF23">
    <property type="entry name" value="CHEMOTAXIS PROTEIN CHEW"/>
    <property type="match status" value="1"/>
</dbReference>
<protein>
    <submittedName>
        <fullName evidence="2">Purine-binding chemotaxis protein CheW</fullName>
    </submittedName>
</protein>
<dbReference type="EMBL" id="JACHEO010000007">
    <property type="protein sequence ID" value="MBB5347913.1"/>
    <property type="molecule type" value="Genomic_DNA"/>
</dbReference>
<dbReference type="Gene3D" id="2.30.30.40">
    <property type="entry name" value="SH3 Domains"/>
    <property type="match status" value="1"/>
</dbReference>